<dbReference type="PANTHER" id="PTHR30329:SF21">
    <property type="entry name" value="LIPOPROTEIN YIAD-RELATED"/>
    <property type="match status" value="1"/>
</dbReference>
<dbReference type="PROSITE" id="PS51123">
    <property type="entry name" value="OMPA_2"/>
    <property type="match status" value="1"/>
</dbReference>
<accession>A0A7X0D3W6</accession>
<name>A0A7X0D3W6_9ACTN</name>
<evidence type="ECO:0000256" key="3">
    <source>
        <dbReference type="ARBA" id="ARBA00023237"/>
    </source>
</evidence>
<dbReference type="PANTHER" id="PTHR30329">
    <property type="entry name" value="STATOR ELEMENT OF FLAGELLAR MOTOR COMPLEX"/>
    <property type="match status" value="1"/>
</dbReference>
<dbReference type="GO" id="GO:0009279">
    <property type="term" value="C:cell outer membrane"/>
    <property type="evidence" value="ECO:0007669"/>
    <property type="project" value="UniProtKB-SubCell"/>
</dbReference>
<evidence type="ECO:0000259" key="6">
    <source>
        <dbReference type="PROSITE" id="PS51123"/>
    </source>
</evidence>
<gene>
    <name evidence="7" type="ORF">HNR23_000717</name>
</gene>
<evidence type="ECO:0000256" key="4">
    <source>
        <dbReference type="PROSITE-ProRule" id="PRU00473"/>
    </source>
</evidence>
<evidence type="ECO:0000256" key="5">
    <source>
        <dbReference type="SAM" id="MobiDB-lite"/>
    </source>
</evidence>
<dbReference type="PRINTS" id="PR01021">
    <property type="entry name" value="OMPADOMAIN"/>
</dbReference>
<feature type="compositionally biased region" description="Basic and acidic residues" evidence="5">
    <location>
        <begin position="296"/>
        <end position="312"/>
    </location>
</feature>
<dbReference type="Proteomes" id="UP000546642">
    <property type="component" value="Unassembled WGS sequence"/>
</dbReference>
<dbReference type="EMBL" id="JACHDS010000001">
    <property type="protein sequence ID" value="MBB6170657.1"/>
    <property type="molecule type" value="Genomic_DNA"/>
</dbReference>
<dbReference type="InterPro" id="IPR036737">
    <property type="entry name" value="OmpA-like_sf"/>
</dbReference>
<dbReference type="CDD" id="cd07185">
    <property type="entry name" value="OmpA_C-like"/>
    <property type="match status" value="1"/>
</dbReference>
<proteinExistence type="predicted"/>
<dbReference type="PROSITE" id="PS51257">
    <property type="entry name" value="PROKAR_LIPOPROTEIN"/>
    <property type="match status" value="1"/>
</dbReference>
<dbReference type="InterPro" id="IPR006665">
    <property type="entry name" value="OmpA-like"/>
</dbReference>
<feature type="region of interest" description="Disordered" evidence="5">
    <location>
        <begin position="39"/>
        <end position="67"/>
    </location>
</feature>
<reference evidence="7 8" key="1">
    <citation type="submission" date="2020-08" db="EMBL/GenBank/DDBJ databases">
        <title>Sequencing the genomes of 1000 actinobacteria strains.</title>
        <authorList>
            <person name="Klenk H.-P."/>
        </authorList>
    </citation>
    <scope>NUCLEOTIDE SEQUENCE [LARGE SCALE GENOMIC DNA]</scope>
    <source>
        <strain evidence="7 8">DSM 46659</strain>
    </source>
</reference>
<organism evidence="7 8">
    <name type="scientific">Nocardiopsis mwathae</name>
    <dbReference type="NCBI Taxonomy" id="1472723"/>
    <lineage>
        <taxon>Bacteria</taxon>
        <taxon>Bacillati</taxon>
        <taxon>Actinomycetota</taxon>
        <taxon>Actinomycetes</taxon>
        <taxon>Streptosporangiales</taxon>
        <taxon>Nocardiopsidaceae</taxon>
        <taxon>Nocardiopsis</taxon>
    </lineage>
</organism>
<dbReference type="InterPro" id="IPR050330">
    <property type="entry name" value="Bact_OuterMem_StrucFunc"/>
</dbReference>
<dbReference type="Pfam" id="PF00691">
    <property type="entry name" value="OmpA"/>
    <property type="match status" value="1"/>
</dbReference>
<dbReference type="InterPro" id="IPR006664">
    <property type="entry name" value="OMP_bac"/>
</dbReference>
<keyword evidence="3" id="KW-0998">Cell outer membrane</keyword>
<comment type="subcellular location">
    <subcellularLocation>
        <location evidence="1">Cell outer membrane</location>
    </subcellularLocation>
</comment>
<dbReference type="SUPFAM" id="SSF103088">
    <property type="entry name" value="OmpA-like"/>
    <property type="match status" value="1"/>
</dbReference>
<feature type="domain" description="OmpA-like" evidence="6">
    <location>
        <begin position="234"/>
        <end position="349"/>
    </location>
</feature>
<protein>
    <submittedName>
        <fullName evidence="7">Outer membrane protein OmpA-like peptidoglycan-associated protein</fullName>
    </submittedName>
</protein>
<dbReference type="Gene3D" id="3.30.1330.60">
    <property type="entry name" value="OmpA-like domain"/>
    <property type="match status" value="1"/>
</dbReference>
<keyword evidence="2 4" id="KW-0472">Membrane</keyword>
<evidence type="ECO:0000313" key="8">
    <source>
        <dbReference type="Proteomes" id="UP000546642"/>
    </source>
</evidence>
<feature type="compositionally biased region" description="Polar residues" evidence="5">
    <location>
        <begin position="283"/>
        <end position="295"/>
    </location>
</feature>
<sequence length="349" mass="36999">MPLRPNESSLFNHSLLRAVPVAAAVLMLSACVGGGDADGPGNGGNDGGSDDGGNGGGNQASKGEVAASSLTTSLESGDDFKIDVYPIRRISDDVALLDITVTNTGTETNRLSPNLAGMRKSTTAEGVTLIDSANRKRHMPLQKTDDQCLCSDFKGQERVDPGDSVDIWVAYPAPPADVDAMTVATLASPDFVDIPLLEASGEEEEIAQTATADPEIRDISSIQMGEEETREDSGDESKIMLSSDVLFKVNESDLTDKADTALKKVAKEIDDSSADEVSIDGYTDNTGNDSINNPLSKDRAESVQKRLEDLVSRDVNFSAEGHGSSDPIASNDNEEGREQNRRVTISFAK</sequence>
<feature type="region of interest" description="Disordered" evidence="5">
    <location>
        <begin position="268"/>
        <end position="349"/>
    </location>
</feature>
<feature type="compositionally biased region" description="Gly residues" evidence="5">
    <location>
        <begin position="39"/>
        <end position="58"/>
    </location>
</feature>
<keyword evidence="8" id="KW-1185">Reference proteome</keyword>
<evidence type="ECO:0000256" key="1">
    <source>
        <dbReference type="ARBA" id="ARBA00004442"/>
    </source>
</evidence>
<feature type="region of interest" description="Disordered" evidence="5">
    <location>
        <begin position="204"/>
        <end position="237"/>
    </location>
</feature>
<dbReference type="RefSeq" id="WP_246421573.1">
    <property type="nucleotide sequence ID" value="NZ_JACHDS010000001.1"/>
</dbReference>
<dbReference type="AlphaFoldDB" id="A0A7X0D3W6"/>
<evidence type="ECO:0000313" key="7">
    <source>
        <dbReference type="EMBL" id="MBB6170657.1"/>
    </source>
</evidence>
<evidence type="ECO:0000256" key="2">
    <source>
        <dbReference type="ARBA" id="ARBA00023136"/>
    </source>
</evidence>
<comment type="caution">
    <text evidence="7">The sequence shown here is derived from an EMBL/GenBank/DDBJ whole genome shotgun (WGS) entry which is preliminary data.</text>
</comment>